<keyword evidence="1" id="KW-0812">Transmembrane</keyword>
<dbReference type="AlphaFoldDB" id="A0A7J3SKS7"/>
<accession>A0A7J3SKS7</accession>
<comment type="caution">
    <text evidence="2">The sequence shown here is derived from an EMBL/GenBank/DDBJ whole genome shotgun (WGS) entry which is preliminary data.</text>
</comment>
<organism evidence="2">
    <name type="scientific">Fervidicoccus fontis</name>
    <dbReference type="NCBI Taxonomy" id="683846"/>
    <lineage>
        <taxon>Archaea</taxon>
        <taxon>Thermoproteota</taxon>
        <taxon>Thermoprotei</taxon>
        <taxon>Fervidicoccales</taxon>
        <taxon>Fervidicoccaceae</taxon>
        <taxon>Fervidicoccus</taxon>
    </lineage>
</organism>
<evidence type="ECO:0000313" key="2">
    <source>
        <dbReference type="EMBL" id="HGZ59872.1"/>
    </source>
</evidence>
<evidence type="ECO:0008006" key="3">
    <source>
        <dbReference type="Google" id="ProtNLM"/>
    </source>
</evidence>
<feature type="transmembrane region" description="Helical" evidence="1">
    <location>
        <begin position="458"/>
        <end position="479"/>
    </location>
</feature>
<keyword evidence="1" id="KW-0472">Membrane</keyword>
<reference evidence="2" key="1">
    <citation type="journal article" date="2020" name="mSystems">
        <title>Genome- and Community-Level Interaction Insights into Carbon Utilization and Element Cycling Functions of Hydrothermarchaeota in Hydrothermal Sediment.</title>
        <authorList>
            <person name="Zhou Z."/>
            <person name="Liu Y."/>
            <person name="Xu W."/>
            <person name="Pan J."/>
            <person name="Luo Z.H."/>
            <person name="Li M."/>
        </authorList>
    </citation>
    <scope>NUCLEOTIDE SEQUENCE [LARGE SCALE GENOMIC DNA]</scope>
    <source>
        <strain evidence="2">SpSt-885</strain>
    </source>
</reference>
<protein>
    <recommendedName>
        <fullName evidence="3">DUF4129 domain-containing protein</fullName>
    </recommendedName>
</protein>
<proteinExistence type="predicted"/>
<dbReference type="EMBL" id="DTLS01000042">
    <property type="protein sequence ID" value="HGZ59872.1"/>
    <property type="molecule type" value="Genomic_DNA"/>
</dbReference>
<name>A0A7J3SKS7_9CREN</name>
<gene>
    <name evidence="2" type="ORF">ENW83_01510</name>
</gene>
<sequence>MKLYGIMLLLFIVFLPLTAESTTIPRHEDPSTIRESWNIMSYFSFLSYVSKYVSAGNYSRANESLTGIVNSYIPQSYRGVIDRANSLMNQILIQLNQTEVLLEQTEAYINQSNFTAAREDLDHAKIQLNMANITFLSILDALSTLPVGAGGASGYLSGLEERIAHLDSKLSALEDLLRNEPYIGTKITINVKACSVEWGGSIAISGMLSTEFGQPIPNRAIEIHVGNKVLETFTEENGSYRIESNVTAYTPQVSIYSEFIPRGEDLFVYRYSRSDVVNITVHYISAIISVDLDKKIYLPGETAHLFLHSNLSFPLPFSVISTIGNFTGILNGNADVALRIPDDVGEGSYSLTLLTPPYGKIAPFRWEGNITIVKLPSNIIIDIPKKVIAGKTYVINATISPPSYIVVYSNIGQAVAEGSYIRFHVPLLYFGKSLSFELVATPFNSSYRGVAFSSEIEVINPLPIISAVLLGGGSLLYFLRYRLGKIRIDIKREKIGISLEGKEGPKGSIINEVFALISKLYGVNMEPWMTYREYMRHLLNKIEDDLATFISDILTKLEKAVYGKKDNLALLKLAEERASILYGKLKSKLKGE</sequence>
<keyword evidence="1" id="KW-1133">Transmembrane helix</keyword>
<evidence type="ECO:0000256" key="1">
    <source>
        <dbReference type="SAM" id="Phobius"/>
    </source>
</evidence>